<accession>A0A2P2MYT0</accession>
<reference evidence="1" key="1">
    <citation type="submission" date="2018-02" db="EMBL/GenBank/DDBJ databases">
        <title>Rhizophora mucronata_Transcriptome.</title>
        <authorList>
            <person name="Meera S.P."/>
            <person name="Sreeshan A."/>
            <person name="Augustine A."/>
        </authorList>
    </citation>
    <scope>NUCLEOTIDE SEQUENCE</scope>
    <source>
        <tissue evidence="1">Leaf</tissue>
    </source>
</reference>
<proteinExistence type="predicted"/>
<dbReference type="EMBL" id="GGEC01054907">
    <property type="protein sequence ID" value="MBX35391.1"/>
    <property type="molecule type" value="Transcribed_RNA"/>
</dbReference>
<organism evidence="1">
    <name type="scientific">Rhizophora mucronata</name>
    <name type="common">Asiatic mangrove</name>
    <dbReference type="NCBI Taxonomy" id="61149"/>
    <lineage>
        <taxon>Eukaryota</taxon>
        <taxon>Viridiplantae</taxon>
        <taxon>Streptophyta</taxon>
        <taxon>Embryophyta</taxon>
        <taxon>Tracheophyta</taxon>
        <taxon>Spermatophyta</taxon>
        <taxon>Magnoliopsida</taxon>
        <taxon>eudicotyledons</taxon>
        <taxon>Gunneridae</taxon>
        <taxon>Pentapetalae</taxon>
        <taxon>rosids</taxon>
        <taxon>fabids</taxon>
        <taxon>Malpighiales</taxon>
        <taxon>Rhizophoraceae</taxon>
        <taxon>Rhizophora</taxon>
    </lineage>
</organism>
<evidence type="ECO:0000313" key="1">
    <source>
        <dbReference type="EMBL" id="MBX35391.1"/>
    </source>
</evidence>
<name>A0A2P2MYT0_RHIMU</name>
<protein>
    <submittedName>
        <fullName evidence="1">Uncharacterized protein</fullName>
    </submittedName>
</protein>
<dbReference type="AlphaFoldDB" id="A0A2P2MYT0"/>
<sequence>MDQGKVWNQLGSKIKFWYICKEPRLPNQNCFKYMWENKICCGKLFQSIPQFLNYIFQYRSPNWNLLCHFAILWRVL</sequence>